<dbReference type="EC" id="1.4.1.3" evidence="4"/>
<keyword evidence="1 4" id="KW-0560">Oxidoreductase</keyword>
<name>A0A9K3IVD6_HELAN</name>
<evidence type="ECO:0000256" key="2">
    <source>
        <dbReference type="ARBA" id="ARBA00023027"/>
    </source>
</evidence>
<dbReference type="InterPro" id="IPR036291">
    <property type="entry name" value="NAD(P)-bd_dom_sf"/>
</dbReference>
<dbReference type="GO" id="GO:0006520">
    <property type="term" value="P:amino acid metabolic process"/>
    <property type="evidence" value="ECO:0007669"/>
    <property type="project" value="InterPro"/>
</dbReference>
<feature type="domain" description="Glutamate/phenylalanine/leucine/valine/L-tryptophan dehydrogenase C-terminal" evidence="3">
    <location>
        <begin position="1"/>
        <end position="129"/>
    </location>
</feature>
<evidence type="ECO:0000259" key="3">
    <source>
        <dbReference type="SMART" id="SM00839"/>
    </source>
</evidence>
<comment type="caution">
    <text evidence="4">The sequence shown here is derived from an EMBL/GenBank/DDBJ whole genome shotgun (WGS) entry which is preliminary data.</text>
</comment>
<keyword evidence="5" id="KW-1185">Reference proteome</keyword>
<reference evidence="4" key="2">
    <citation type="submission" date="2020-06" db="EMBL/GenBank/DDBJ databases">
        <title>Helianthus annuus Genome sequencing and assembly Release 2.</title>
        <authorList>
            <person name="Gouzy J."/>
            <person name="Langlade N."/>
            <person name="Munos S."/>
        </authorList>
    </citation>
    <scope>NUCLEOTIDE SEQUENCE</scope>
    <source>
        <tissue evidence="4">Leaves</tissue>
    </source>
</reference>
<dbReference type="InterPro" id="IPR006096">
    <property type="entry name" value="Glu/Leu/Phe/Val/Trp_DH_C"/>
</dbReference>
<reference evidence="4" key="1">
    <citation type="journal article" date="2017" name="Nature">
        <title>The sunflower genome provides insights into oil metabolism, flowering and Asterid evolution.</title>
        <authorList>
            <person name="Badouin H."/>
            <person name="Gouzy J."/>
            <person name="Grassa C.J."/>
            <person name="Murat F."/>
            <person name="Staton S.E."/>
            <person name="Cottret L."/>
            <person name="Lelandais-Briere C."/>
            <person name="Owens G.L."/>
            <person name="Carrere S."/>
            <person name="Mayjonade B."/>
            <person name="Legrand L."/>
            <person name="Gill N."/>
            <person name="Kane N.C."/>
            <person name="Bowers J.E."/>
            <person name="Hubner S."/>
            <person name="Bellec A."/>
            <person name="Berard A."/>
            <person name="Berges H."/>
            <person name="Blanchet N."/>
            <person name="Boniface M.C."/>
            <person name="Brunel D."/>
            <person name="Catrice O."/>
            <person name="Chaidir N."/>
            <person name="Claudel C."/>
            <person name="Donnadieu C."/>
            <person name="Faraut T."/>
            <person name="Fievet G."/>
            <person name="Helmstetter N."/>
            <person name="King M."/>
            <person name="Knapp S.J."/>
            <person name="Lai Z."/>
            <person name="Le Paslier M.C."/>
            <person name="Lippi Y."/>
            <person name="Lorenzon L."/>
            <person name="Mandel J.R."/>
            <person name="Marage G."/>
            <person name="Marchand G."/>
            <person name="Marquand E."/>
            <person name="Bret-Mestries E."/>
            <person name="Morien E."/>
            <person name="Nambeesan S."/>
            <person name="Nguyen T."/>
            <person name="Pegot-Espagnet P."/>
            <person name="Pouilly N."/>
            <person name="Raftis F."/>
            <person name="Sallet E."/>
            <person name="Schiex T."/>
            <person name="Thomas J."/>
            <person name="Vandecasteele C."/>
            <person name="Vares D."/>
            <person name="Vear F."/>
            <person name="Vautrin S."/>
            <person name="Crespi M."/>
            <person name="Mangin B."/>
            <person name="Burke J.M."/>
            <person name="Salse J."/>
            <person name="Munos S."/>
            <person name="Vincourt P."/>
            <person name="Rieseberg L.H."/>
            <person name="Langlade N.B."/>
        </authorList>
    </citation>
    <scope>NUCLEOTIDE SEQUENCE</scope>
    <source>
        <tissue evidence="4">Leaves</tissue>
    </source>
</reference>
<dbReference type="SUPFAM" id="SSF51735">
    <property type="entry name" value="NAD(P)-binding Rossmann-fold domains"/>
    <property type="match status" value="1"/>
</dbReference>
<dbReference type="EMBL" id="MNCJ02000321">
    <property type="protein sequence ID" value="KAF5803702.1"/>
    <property type="molecule type" value="Genomic_DNA"/>
</dbReference>
<dbReference type="Proteomes" id="UP000215914">
    <property type="component" value="Unassembled WGS sequence"/>
</dbReference>
<evidence type="ECO:0000256" key="1">
    <source>
        <dbReference type="ARBA" id="ARBA00023002"/>
    </source>
</evidence>
<evidence type="ECO:0000313" key="5">
    <source>
        <dbReference type="Proteomes" id="UP000215914"/>
    </source>
</evidence>
<dbReference type="AlphaFoldDB" id="A0A9K3IVD6"/>
<dbReference type="Pfam" id="PF00208">
    <property type="entry name" value="ELFV_dehydrog"/>
    <property type="match status" value="1"/>
</dbReference>
<dbReference type="Gene3D" id="3.40.50.720">
    <property type="entry name" value="NAD(P)-binding Rossmann-like Domain"/>
    <property type="match status" value="1"/>
</dbReference>
<gene>
    <name evidence="4" type="ORF">HanXRQr2_Chr06g0274561</name>
</gene>
<dbReference type="SMART" id="SM00839">
    <property type="entry name" value="ELFV_dehydrog"/>
    <property type="match status" value="1"/>
</dbReference>
<dbReference type="Gramene" id="mRNA:HanXRQr2_Chr06g0274561">
    <property type="protein sequence ID" value="mRNA:HanXRQr2_Chr06g0274561"/>
    <property type="gene ID" value="HanXRQr2_Chr06g0274561"/>
</dbReference>
<dbReference type="PANTHER" id="PTHR11606:SF24">
    <property type="entry name" value="NAD-SPECIFIC GLUTAMATE DEHYDROGENASE"/>
    <property type="match status" value="1"/>
</dbReference>
<organism evidence="4 5">
    <name type="scientific">Helianthus annuus</name>
    <name type="common">Common sunflower</name>
    <dbReference type="NCBI Taxonomy" id="4232"/>
    <lineage>
        <taxon>Eukaryota</taxon>
        <taxon>Viridiplantae</taxon>
        <taxon>Streptophyta</taxon>
        <taxon>Embryophyta</taxon>
        <taxon>Tracheophyta</taxon>
        <taxon>Spermatophyta</taxon>
        <taxon>Magnoliopsida</taxon>
        <taxon>eudicotyledons</taxon>
        <taxon>Gunneridae</taxon>
        <taxon>Pentapetalae</taxon>
        <taxon>asterids</taxon>
        <taxon>campanulids</taxon>
        <taxon>Asterales</taxon>
        <taxon>Asteraceae</taxon>
        <taxon>Asteroideae</taxon>
        <taxon>Heliantheae alliance</taxon>
        <taxon>Heliantheae</taxon>
        <taxon>Helianthus</taxon>
    </lineage>
</organism>
<evidence type="ECO:0000313" key="4">
    <source>
        <dbReference type="EMBL" id="KAF5803702.1"/>
    </source>
</evidence>
<proteinExistence type="predicted"/>
<sequence length="132" mass="14657">MDADELLVHECDVLIPCALGGVLNRENAGDVKAKFIIEVANHPTDPEADEILSKKGVIILPDIYANAGGVTNMQAFMWNEEKVNEELKKYMTKAFHSIKNMCRTHESNLRMGSFTLGVSRVAHSTVLRGWEA</sequence>
<protein>
    <submittedName>
        <fullName evidence="4">Glutamate dehydrogenase (NAD(P)(+))</fullName>
        <ecNumber evidence="4">1.4.1.3</ecNumber>
    </submittedName>
</protein>
<keyword evidence="2" id="KW-0520">NAD</keyword>
<dbReference type="PANTHER" id="PTHR11606">
    <property type="entry name" value="GLUTAMATE DEHYDROGENASE"/>
    <property type="match status" value="1"/>
</dbReference>
<dbReference type="GO" id="GO:0004353">
    <property type="term" value="F:glutamate dehydrogenase [NAD(P)+] activity"/>
    <property type="evidence" value="ECO:0007669"/>
    <property type="project" value="UniProtKB-EC"/>
</dbReference>
<accession>A0A9K3IVD6</accession>